<dbReference type="Proteomes" id="UP001476798">
    <property type="component" value="Unassembled WGS sequence"/>
</dbReference>
<feature type="region of interest" description="Disordered" evidence="1">
    <location>
        <begin position="66"/>
        <end position="86"/>
    </location>
</feature>
<protein>
    <submittedName>
        <fullName evidence="2">Uncharacterized protein</fullName>
    </submittedName>
</protein>
<gene>
    <name evidence="2" type="ORF">GOODEAATRI_000462</name>
</gene>
<accession>A0ABV0PA75</accession>
<proteinExistence type="predicted"/>
<evidence type="ECO:0000313" key="2">
    <source>
        <dbReference type="EMBL" id="MEQ2180354.1"/>
    </source>
</evidence>
<comment type="caution">
    <text evidence="2">The sequence shown here is derived from an EMBL/GenBank/DDBJ whole genome shotgun (WGS) entry which is preliminary data.</text>
</comment>
<reference evidence="2 3" key="1">
    <citation type="submission" date="2021-06" db="EMBL/GenBank/DDBJ databases">
        <authorList>
            <person name="Palmer J.M."/>
        </authorList>
    </citation>
    <scope>NUCLEOTIDE SEQUENCE [LARGE SCALE GENOMIC DNA]</scope>
    <source>
        <strain evidence="2 3">GA_2019</strain>
        <tissue evidence="2">Muscle</tissue>
    </source>
</reference>
<evidence type="ECO:0000313" key="3">
    <source>
        <dbReference type="Proteomes" id="UP001476798"/>
    </source>
</evidence>
<evidence type="ECO:0000256" key="1">
    <source>
        <dbReference type="SAM" id="MobiDB-lite"/>
    </source>
</evidence>
<name>A0ABV0PA75_9TELE</name>
<dbReference type="EMBL" id="JAHRIO010069979">
    <property type="protein sequence ID" value="MEQ2180354.1"/>
    <property type="molecule type" value="Genomic_DNA"/>
</dbReference>
<organism evidence="2 3">
    <name type="scientific">Goodea atripinnis</name>
    <dbReference type="NCBI Taxonomy" id="208336"/>
    <lineage>
        <taxon>Eukaryota</taxon>
        <taxon>Metazoa</taxon>
        <taxon>Chordata</taxon>
        <taxon>Craniata</taxon>
        <taxon>Vertebrata</taxon>
        <taxon>Euteleostomi</taxon>
        <taxon>Actinopterygii</taxon>
        <taxon>Neopterygii</taxon>
        <taxon>Teleostei</taxon>
        <taxon>Neoteleostei</taxon>
        <taxon>Acanthomorphata</taxon>
        <taxon>Ovalentaria</taxon>
        <taxon>Atherinomorphae</taxon>
        <taxon>Cyprinodontiformes</taxon>
        <taxon>Goodeidae</taxon>
        <taxon>Goodea</taxon>
    </lineage>
</organism>
<keyword evidence="3" id="KW-1185">Reference proteome</keyword>
<sequence length="133" mass="14564">MSSPDNEVAFRTPGDESVSGYKYRRCRQEPFPFYSHSGISSLFLTLALGETTRVMFISNTKNTRLSLSSHPSWREEGEAADAPIRGDLQRAQRRAEPEDVGISAECNFSAILTAAQDKVALSSRVIGGNCFSG</sequence>